<feature type="signal peptide" evidence="11">
    <location>
        <begin position="1"/>
        <end position="18"/>
    </location>
</feature>
<organism evidence="13 14">
    <name type="scientific">Roseiflexus castenholzii (strain DSM 13941 / HLO8)</name>
    <dbReference type="NCBI Taxonomy" id="383372"/>
    <lineage>
        <taxon>Bacteria</taxon>
        <taxon>Bacillati</taxon>
        <taxon>Chloroflexota</taxon>
        <taxon>Chloroflexia</taxon>
        <taxon>Chloroflexales</taxon>
        <taxon>Roseiflexineae</taxon>
        <taxon>Roseiflexaceae</taxon>
        <taxon>Roseiflexus</taxon>
    </lineage>
</organism>
<dbReference type="PANTHER" id="PTHR43806">
    <property type="entry name" value="PEPTIDASE S8"/>
    <property type="match status" value="1"/>
</dbReference>
<dbReference type="SMART" id="SM00240">
    <property type="entry name" value="FHA"/>
    <property type="match status" value="1"/>
</dbReference>
<name>A7NFX2_ROSCS</name>
<feature type="compositionally biased region" description="Pro residues" evidence="9">
    <location>
        <begin position="379"/>
        <end position="401"/>
    </location>
</feature>
<feature type="active site" description="Charge relay system" evidence="7">
    <location>
        <position position="268"/>
    </location>
</feature>
<dbReference type="InterPro" id="IPR023828">
    <property type="entry name" value="Peptidase_S8_Ser-AS"/>
</dbReference>
<dbReference type="Gene3D" id="3.40.50.200">
    <property type="entry name" value="Peptidase S8/S53 domain"/>
    <property type="match status" value="1"/>
</dbReference>
<dbReference type="AlphaFoldDB" id="A7NFX2"/>
<feature type="transmembrane region" description="Helical" evidence="10">
    <location>
        <begin position="347"/>
        <end position="370"/>
    </location>
</feature>
<dbReference type="eggNOG" id="COG1404">
    <property type="taxonomic scope" value="Bacteria"/>
</dbReference>
<dbReference type="Proteomes" id="UP000000263">
    <property type="component" value="Chromosome"/>
</dbReference>
<proteinExistence type="inferred from homology"/>
<comment type="subcellular location">
    <subcellularLocation>
        <location evidence="1">Secreted</location>
    </subcellularLocation>
</comment>
<keyword evidence="10" id="KW-1133">Transmembrane helix</keyword>
<evidence type="ECO:0000256" key="4">
    <source>
        <dbReference type="ARBA" id="ARBA00022670"/>
    </source>
</evidence>
<feature type="domain" description="FHA" evidence="12">
    <location>
        <begin position="441"/>
        <end position="491"/>
    </location>
</feature>
<evidence type="ECO:0000313" key="13">
    <source>
        <dbReference type="EMBL" id="ABU56356.1"/>
    </source>
</evidence>
<dbReference type="EMBL" id="CP000804">
    <property type="protein sequence ID" value="ABU56356.1"/>
    <property type="molecule type" value="Genomic_DNA"/>
</dbReference>
<accession>A7NFX2</accession>
<keyword evidence="6 7" id="KW-0720">Serine protease</keyword>
<protein>
    <submittedName>
        <fullName evidence="13">FHA domain containing protein</fullName>
    </submittedName>
</protein>
<feature type="active site" description="Charge relay system" evidence="7">
    <location>
        <position position="90"/>
    </location>
</feature>
<dbReference type="InterPro" id="IPR023827">
    <property type="entry name" value="Peptidase_S8_Asp-AS"/>
</dbReference>
<evidence type="ECO:0000256" key="3">
    <source>
        <dbReference type="ARBA" id="ARBA00022525"/>
    </source>
</evidence>
<evidence type="ECO:0000256" key="5">
    <source>
        <dbReference type="ARBA" id="ARBA00022801"/>
    </source>
</evidence>
<evidence type="ECO:0000256" key="6">
    <source>
        <dbReference type="ARBA" id="ARBA00022825"/>
    </source>
</evidence>
<dbReference type="PANTHER" id="PTHR43806:SF11">
    <property type="entry name" value="CEREVISIN-RELATED"/>
    <property type="match status" value="1"/>
</dbReference>
<dbReference type="InterPro" id="IPR036852">
    <property type="entry name" value="Peptidase_S8/S53_dom_sf"/>
</dbReference>
<dbReference type="eggNOG" id="COG1716">
    <property type="taxonomic scope" value="Bacteria"/>
</dbReference>
<evidence type="ECO:0000313" key="14">
    <source>
        <dbReference type="Proteomes" id="UP000000263"/>
    </source>
</evidence>
<gene>
    <name evidence="13" type="ordered locus">Rcas_0223</name>
</gene>
<dbReference type="CDD" id="cd00060">
    <property type="entry name" value="FHA"/>
    <property type="match status" value="1"/>
</dbReference>
<keyword evidence="4 7" id="KW-0645">Protease</keyword>
<dbReference type="PROSITE" id="PS00136">
    <property type="entry name" value="SUBTILASE_ASP"/>
    <property type="match status" value="1"/>
</dbReference>
<dbReference type="PROSITE" id="PS00138">
    <property type="entry name" value="SUBTILASE_SER"/>
    <property type="match status" value="1"/>
</dbReference>
<sequence length="513" mass="53821">MMSLRILLALAIALFASASSPTDPRFDEQWALYKVGATCAWERTRGSADVIVAVVDSGVDPTHPDLAARLRSDGYDFVDNDADPRDENGHGTHVAGIIAAILDNNEGIAGLAPEVTILPVRVMNARGKGSDRAIARGIRFAADRGAKVINLSLGATLTLNADEPSALVNDAIIYAQQQGALVVVAAGNDAVPLPNAIAVDNPDVLVVAATDQRDHKAPFSNSGPWIAVSAPGVNILSTMPTYEVFLTSDQVPRDERFRRDYDYMSGTSQATPYVAALAALLFSANPDWSAAQVAETIRTNATDIRDLNPRFELGTGRIDACKSFGGPPAEQAPQPAPRPSAPRSESLLGLLALCVCGIVLALAFAAIALIGAGRRRSPRPAPAPVPVPVYAPPTPSSPPQPYQATPPVSTAQSAPTGAWGTLAVIAGAAQPRTYALSGAELVIGRSEECQIVLIGDGSVSRRHAIIRNNGRQVTVEDAGSSHGTYLNGARIIQPTPVRRGDVLQVGQTQLRFG</sequence>
<evidence type="ECO:0000256" key="1">
    <source>
        <dbReference type="ARBA" id="ARBA00004613"/>
    </source>
</evidence>
<keyword evidence="10" id="KW-0812">Transmembrane</keyword>
<dbReference type="InterPro" id="IPR050131">
    <property type="entry name" value="Peptidase_S8_subtilisin-like"/>
</dbReference>
<dbReference type="InterPro" id="IPR000209">
    <property type="entry name" value="Peptidase_S8/S53_dom"/>
</dbReference>
<dbReference type="STRING" id="383372.Rcas_0223"/>
<dbReference type="SUPFAM" id="SSF52743">
    <property type="entry name" value="Subtilisin-like"/>
    <property type="match status" value="1"/>
</dbReference>
<dbReference type="Pfam" id="PF00498">
    <property type="entry name" value="FHA"/>
    <property type="match status" value="1"/>
</dbReference>
<dbReference type="HOGENOM" id="CLU_534075_0_0_0"/>
<evidence type="ECO:0000256" key="2">
    <source>
        <dbReference type="ARBA" id="ARBA00011073"/>
    </source>
</evidence>
<feature type="chain" id="PRO_5002713780" evidence="11">
    <location>
        <begin position="19"/>
        <end position="513"/>
    </location>
</feature>
<dbReference type="GO" id="GO:0004252">
    <property type="term" value="F:serine-type endopeptidase activity"/>
    <property type="evidence" value="ECO:0007669"/>
    <property type="project" value="UniProtKB-UniRule"/>
</dbReference>
<dbReference type="Gene3D" id="2.60.200.20">
    <property type="match status" value="1"/>
</dbReference>
<dbReference type="SUPFAM" id="SSF49879">
    <property type="entry name" value="SMAD/FHA domain"/>
    <property type="match status" value="1"/>
</dbReference>
<dbReference type="GO" id="GO:0005576">
    <property type="term" value="C:extracellular region"/>
    <property type="evidence" value="ECO:0007669"/>
    <property type="project" value="UniProtKB-SubCell"/>
</dbReference>
<evidence type="ECO:0000256" key="9">
    <source>
        <dbReference type="SAM" id="MobiDB-lite"/>
    </source>
</evidence>
<dbReference type="InterPro" id="IPR034084">
    <property type="entry name" value="Thermitase-like_dom"/>
</dbReference>
<evidence type="ECO:0000259" key="12">
    <source>
        <dbReference type="PROSITE" id="PS50006"/>
    </source>
</evidence>
<dbReference type="KEGG" id="rca:Rcas_0223"/>
<comment type="similarity">
    <text evidence="2 7 8">Belongs to the peptidase S8 family.</text>
</comment>
<dbReference type="InterPro" id="IPR022398">
    <property type="entry name" value="Peptidase_S8_His-AS"/>
</dbReference>
<dbReference type="PRINTS" id="PR00723">
    <property type="entry name" value="SUBTILISIN"/>
</dbReference>
<keyword evidence="11" id="KW-0732">Signal</keyword>
<dbReference type="InterPro" id="IPR008984">
    <property type="entry name" value="SMAD_FHA_dom_sf"/>
</dbReference>
<keyword evidence="5 7" id="KW-0378">Hydrolase</keyword>
<reference evidence="13 14" key="1">
    <citation type="submission" date="2007-08" db="EMBL/GenBank/DDBJ databases">
        <title>Complete sequence of Roseiflexus castenholzii DSM 13941.</title>
        <authorList>
            <consortium name="US DOE Joint Genome Institute"/>
            <person name="Copeland A."/>
            <person name="Lucas S."/>
            <person name="Lapidus A."/>
            <person name="Barry K."/>
            <person name="Glavina del Rio T."/>
            <person name="Dalin E."/>
            <person name="Tice H."/>
            <person name="Pitluck S."/>
            <person name="Thompson L.S."/>
            <person name="Brettin T."/>
            <person name="Bruce D."/>
            <person name="Detter J.C."/>
            <person name="Han C."/>
            <person name="Tapia R."/>
            <person name="Schmutz J."/>
            <person name="Larimer F."/>
            <person name="Land M."/>
            <person name="Hauser L."/>
            <person name="Kyrpides N."/>
            <person name="Mikhailova N."/>
            <person name="Bryant D.A."/>
            <person name="Hanada S."/>
            <person name="Tsukatani Y."/>
            <person name="Richardson P."/>
        </authorList>
    </citation>
    <scope>NUCLEOTIDE SEQUENCE [LARGE SCALE GENOMIC DNA]</scope>
    <source>
        <strain evidence="14">DSM 13941 / HLO8</strain>
    </source>
</reference>
<dbReference type="PROSITE" id="PS00137">
    <property type="entry name" value="SUBTILASE_HIS"/>
    <property type="match status" value="1"/>
</dbReference>
<evidence type="ECO:0000256" key="10">
    <source>
        <dbReference type="SAM" id="Phobius"/>
    </source>
</evidence>
<dbReference type="Pfam" id="PF00082">
    <property type="entry name" value="Peptidase_S8"/>
    <property type="match status" value="1"/>
</dbReference>
<dbReference type="CDD" id="cd07484">
    <property type="entry name" value="Peptidases_S8_Thermitase_like"/>
    <property type="match status" value="1"/>
</dbReference>
<feature type="region of interest" description="Disordered" evidence="9">
    <location>
        <begin position="322"/>
        <end position="342"/>
    </location>
</feature>
<keyword evidence="3" id="KW-0964">Secreted</keyword>
<keyword evidence="10" id="KW-0472">Membrane</keyword>
<evidence type="ECO:0000256" key="7">
    <source>
        <dbReference type="PROSITE-ProRule" id="PRU01240"/>
    </source>
</evidence>
<keyword evidence="14" id="KW-1185">Reference proteome</keyword>
<feature type="region of interest" description="Disordered" evidence="9">
    <location>
        <begin position="375"/>
        <end position="413"/>
    </location>
</feature>
<dbReference type="PROSITE" id="PS51892">
    <property type="entry name" value="SUBTILASE"/>
    <property type="match status" value="1"/>
</dbReference>
<evidence type="ECO:0000256" key="11">
    <source>
        <dbReference type="SAM" id="SignalP"/>
    </source>
</evidence>
<dbReference type="PROSITE" id="PS50006">
    <property type="entry name" value="FHA_DOMAIN"/>
    <property type="match status" value="1"/>
</dbReference>
<dbReference type="InterPro" id="IPR000253">
    <property type="entry name" value="FHA_dom"/>
</dbReference>
<dbReference type="InterPro" id="IPR015500">
    <property type="entry name" value="Peptidase_S8_subtilisin-rel"/>
</dbReference>
<feature type="active site" description="Charge relay system" evidence="7">
    <location>
        <position position="56"/>
    </location>
</feature>
<dbReference type="GO" id="GO:0006508">
    <property type="term" value="P:proteolysis"/>
    <property type="evidence" value="ECO:0007669"/>
    <property type="project" value="UniProtKB-KW"/>
</dbReference>
<dbReference type="RefSeq" id="WP_011997761.1">
    <property type="nucleotide sequence ID" value="NC_009767.1"/>
</dbReference>
<evidence type="ECO:0000256" key="8">
    <source>
        <dbReference type="RuleBase" id="RU003355"/>
    </source>
</evidence>